<keyword evidence="3" id="KW-1185">Reference proteome</keyword>
<gene>
    <name evidence="2" type="ORF">D3870_08710</name>
</gene>
<evidence type="ECO:0000313" key="2">
    <source>
        <dbReference type="EMBL" id="RJG07942.1"/>
    </source>
</evidence>
<keyword evidence="1" id="KW-0812">Transmembrane</keyword>
<sequence length="80" mass="8800">MRWFYMSVVTLLIVATLIFALQNFQVVTVSFLGLSISAPLAILVAVIYLLGMVTGGGAWSLIRWALEGSKKTWVDKGRPL</sequence>
<feature type="transmembrane region" description="Helical" evidence="1">
    <location>
        <begin position="40"/>
        <end position="62"/>
    </location>
</feature>
<dbReference type="EMBL" id="QYUN01000002">
    <property type="protein sequence ID" value="RJG07942.1"/>
    <property type="molecule type" value="Genomic_DNA"/>
</dbReference>
<evidence type="ECO:0000313" key="3">
    <source>
        <dbReference type="Proteomes" id="UP000285190"/>
    </source>
</evidence>
<name>A0A418X629_9BURK</name>
<dbReference type="AlphaFoldDB" id="A0A418X629"/>
<evidence type="ECO:0000256" key="1">
    <source>
        <dbReference type="SAM" id="Phobius"/>
    </source>
</evidence>
<proteinExistence type="predicted"/>
<comment type="caution">
    <text evidence="2">The sequence shown here is derived from an EMBL/GenBank/DDBJ whole genome shotgun (WGS) entry which is preliminary data.</text>
</comment>
<dbReference type="OrthoDB" id="8667004at2"/>
<dbReference type="RefSeq" id="WP_119741875.1">
    <property type="nucleotide sequence ID" value="NZ_QYUN01000002.1"/>
</dbReference>
<keyword evidence="1" id="KW-0472">Membrane</keyword>
<organism evidence="2 3">
    <name type="scientific">Noviherbaspirillum cavernae</name>
    <dbReference type="NCBI Taxonomy" id="2320862"/>
    <lineage>
        <taxon>Bacteria</taxon>
        <taxon>Pseudomonadati</taxon>
        <taxon>Pseudomonadota</taxon>
        <taxon>Betaproteobacteria</taxon>
        <taxon>Burkholderiales</taxon>
        <taxon>Oxalobacteraceae</taxon>
        <taxon>Noviherbaspirillum</taxon>
    </lineage>
</organism>
<reference evidence="2 3" key="1">
    <citation type="submission" date="2018-09" db="EMBL/GenBank/DDBJ databases">
        <authorList>
            <person name="Zhu H."/>
        </authorList>
    </citation>
    <scope>NUCLEOTIDE SEQUENCE [LARGE SCALE GENOMIC DNA]</scope>
    <source>
        <strain evidence="2 3">K2R10-39</strain>
    </source>
</reference>
<protein>
    <submittedName>
        <fullName evidence="2">LapA family protein</fullName>
    </submittedName>
</protein>
<dbReference type="Proteomes" id="UP000285190">
    <property type="component" value="Unassembled WGS sequence"/>
</dbReference>
<accession>A0A418X629</accession>
<keyword evidence="1" id="KW-1133">Transmembrane helix</keyword>